<evidence type="ECO:0000313" key="2">
    <source>
        <dbReference type="EMBL" id="AWY44471.1"/>
    </source>
</evidence>
<reference evidence="2 3" key="1">
    <citation type="submission" date="2018-05" db="EMBL/GenBank/DDBJ databases">
        <title>Whole genome sequence of Pseudomonas putida JBC17.</title>
        <authorList>
            <person name="Lee Y.H."/>
            <person name="David K."/>
        </authorList>
    </citation>
    <scope>NUCLEOTIDE SEQUENCE [LARGE SCALE GENOMIC DNA]</scope>
    <source>
        <strain evidence="2 3">JBC17</strain>
    </source>
</reference>
<feature type="signal peptide" evidence="1">
    <location>
        <begin position="1"/>
        <end position="22"/>
    </location>
</feature>
<dbReference type="AlphaFoldDB" id="A0A2Z4RTF7"/>
<gene>
    <name evidence="2" type="ORF">DKY63_24995</name>
</gene>
<accession>A0A2Z4RTF7</accession>
<protein>
    <submittedName>
        <fullName evidence="2">Uncharacterized protein</fullName>
    </submittedName>
</protein>
<dbReference type="EMBL" id="CP029693">
    <property type="protein sequence ID" value="AWY44471.1"/>
    <property type="molecule type" value="Genomic_DNA"/>
</dbReference>
<evidence type="ECO:0000256" key="1">
    <source>
        <dbReference type="SAM" id="SignalP"/>
    </source>
</evidence>
<feature type="chain" id="PRO_5016465365" evidence="1">
    <location>
        <begin position="23"/>
        <end position="415"/>
    </location>
</feature>
<dbReference type="Proteomes" id="UP000250299">
    <property type="component" value="Chromosome"/>
</dbReference>
<keyword evidence="1" id="KW-0732">Signal</keyword>
<evidence type="ECO:0000313" key="3">
    <source>
        <dbReference type="Proteomes" id="UP000250299"/>
    </source>
</evidence>
<organism evidence="2 3">
    <name type="scientific">Pseudomonas putida</name>
    <name type="common">Arthrobacter siderocapsulatus</name>
    <dbReference type="NCBI Taxonomy" id="303"/>
    <lineage>
        <taxon>Bacteria</taxon>
        <taxon>Pseudomonadati</taxon>
        <taxon>Pseudomonadota</taxon>
        <taxon>Gammaproteobacteria</taxon>
        <taxon>Pseudomonadales</taxon>
        <taxon>Pseudomonadaceae</taxon>
        <taxon>Pseudomonas</taxon>
    </lineage>
</organism>
<name>A0A2Z4RTF7_PSEPU</name>
<proteinExistence type="predicted"/>
<dbReference type="OrthoDB" id="6764591at2"/>
<sequence length="415" mass="45676">MKKVAVASVLLFSGGAVTPVDAEVVLITAEFKPDTSKPYINEFKNTTPNSGYCTTNPPVICETWTPRLFSIETGIQVNSIRSISANHSNARHGALFSAPATWKDVSVKDSRGNEHLVNIRISAVGGRYRLSNRVQDLIGEELDNSRAHNKLWGSDWGISPRPCKDSPAGGSGGDYSREYDFFWLTPVVGACAYQAKFDIPGLTYQNLNFAYEMKTPNPLKMSPGTYTGSTVYTVGPGMDFDMGDIMQPTDSTLQLDFSLTVEDVFSIEIPPGGNKIELLPQGGWQAWLQQGRKPTRLFRDQTFNIWTSSPFKMQLECGFPSGDTCALQNEKGETVSLGVGVSLPNGLLDVTGSSVSRRPLLRSGSGTERFEPTFYVTRKPGVLHFEVNKDEVEKMLRFPGQTYLGEIAVIWDSQI</sequence>